<keyword evidence="11" id="KW-1185">Reference proteome</keyword>
<dbReference type="SMART" id="SM00220">
    <property type="entry name" value="S_TKc"/>
    <property type="match status" value="1"/>
</dbReference>
<evidence type="ECO:0000259" key="9">
    <source>
        <dbReference type="PROSITE" id="PS50011"/>
    </source>
</evidence>
<dbReference type="RefSeq" id="XP_013759525.1">
    <property type="nucleotide sequence ID" value="XM_013904071.1"/>
</dbReference>
<keyword evidence="1" id="KW-0433">Leucine-rich repeat</keyword>
<evidence type="ECO:0000256" key="5">
    <source>
        <dbReference type="PROSITE-ProRule" id="PRU10141"/>
    </source>
</evidence>
<dbReference type="InterPro" id="IPR008271">
    <property type="entry name" value="Ser/Thr_kinase_AS"/>
</dbReference>
<keyword evidence="3 5" id="KW-0547">Nucleotide-binding</keyword>
<accession>A0A0L0D8J0</accession>
<dbReference type="OMA" id="RACAWPG"/>
<evidence type="ECO:0000256" key="7">
    <source>
        <dbReference type="SAM" id="Phobius"/>
    </source>
</evidence>
<feature type="transmembrane region" description="Helical" evidence="7">
    <location>
        <begin position="439"/>
        <end position="462"/>
    </location>
</feature>
<feature type="non-terminal residue" evidence="10">
    <location>
        <position position="1"/>
    </location>
</feature>
<dbReference type="CDD" id="cd14014">
    <property type="entry name" value="STKc_PknB_like"/>
    <property type="match status" value="1"/>
</dbReference>
<feature type="compositionally biased region" description="Gly residues" evidence="6">
    <location>
        <begin position="39"/>
        <end position="48"/>
    </location>
</feature>
<keyword evidence="7" id="KW-0472">Membrane</keyword>
<dbReference type="AlphaFoldDB" id="A0A0L0D8J0"/>
<evidence type="ECO:0000256" key="6">
    <source>
        <dbReference type="SAM" id="MobiDB-lite"/>
    </source>
</evidence>
<reference evidence="10 11" key="1">
    <citation type="submission" date="2010-05" db="EMBL/GenBank/DDBJ databases">
        <title>The Genome Sequence of Thecamonas trahens ATCC 50062.</title>
        <authorList>
            <consortium name="The Broad Institute Genome Sequencing Platform"/>
            <person name="Russ C."/>
            <person name="Cuomo C."/>
            <person name="Shea T."/>
            <person name="Young S.K."/>
            <person name="Zeng Q."/>
            <person name="Koehrsen M."/>
            <person name="Haas B."/>
            <person name="Borodovsky M."/>
            <person name="Guigo R."/>
            <person name="Alvarado L."/>
            <person name="Berlin A."/>
            <person name="Bochicchio J."/>
            <person name="Borenstein D."/>
            <person name="Chapman S."/>
            <person name="Chen Z."/>
            <person name="Freedman E."/>
            <person name="Gellesch M."/>
            <person name="Goldberg J."/>
            <person name="Griggs A."/>
            <person name="Gujja S."/>
            <person name="Heilman E."/>
            <person name="Heiman D."/>
            <person name="Hepburn T."/>
            <person name="Howarth C."/>
            <person name="Jen D."/>
            <person name="Larson L."/>
            <person name="Mehta T."/>
            <person name="Park D."/>
            <person name="Pearson M."/>
            <person name="Roberts A."/>
            <person name="Saif S."/>
            <person name="Shenoy N."/>
            <person name="Sisk P."/>
            <person name="Stolte C."/>
            <person name="Sykes S."/>
            <person name="Thomson T."/>
            <person name="Walk T."/>
            <person name="White J."/>
            <person name="Yandava C."/>
            <person name="Burger G."/>
            <person name="Gray M.W."/>
            <person name="Holland P.W.H."/>
            <person name="King N."/>
            <person name="Lang F.B.F."/>
            <person name="Roger A.J."/>
            <person name="Ruiz-Trillo I."/>
            <person name="Lander E."/>
            <person name="Nusbaum C."/>
        </authorList>
    </citation>
    <scope>NUCLEOTIDE SEQUENCE [LARGE SCALE GENOMIC DNA]</scope>
    <source>
        <strain evidence="10 11">ATCC 50062</strain>
    </source>
</reference>
<evidence type="ECO:0000256" key="8">
    <source>
        <dbReference type="SAM" id="SignalP"/>
    </source>
</evidence>
<dbReference type="InterPro" id="IPR050647">
    <property type="entry name" value="Plant_LRR-RLKs"/>
</dbReference>
<evidence type="ECO:0000256" key="3">
    <source>
        <dbReference type="ARBA" id="ARBA00022741"/>
    </source>
</evidence>
<evidence type="ECO:0000313" key="10">
    <source>
        <dbReference type="EMBL" id="KNC47598.1"/>
    </source>
</evidence>
<dbReference type="InterPro" id="IPR000719">
    <property type="entry name" value="Prot_kinase_dom"/>
</dbReference>
<dbReference type="Proteomes" id="UP000054408">
    <property type="component" value="Unassembled WGS sequence"/>
</dbReference>
<keyword evidence="7" id="KW-0812">Transmembrane</keyword>
<organism evidence="10 11">
    <name type="scientific">Thecamonas trahens ATCC 50062</name>
    <dbReference type="NCBI Taxonomy" id="461836"/>
    <lineage>
        <taxon>Eukaryota</taxon>
        <taxon>Apusozoa</taxon>
        <taxon>Apusomonadida</taxon>
        <taxon>Apusomonadidae</taxon>
        <taxon>Thecamonas</taxon>
    </lineage>
</organism>
<dbReference type="PANTHER" id="PTHR48056:SF81">
    <property type="entry name" value="RECEPTOR PROTEIN-TYROSINE KINASE CEPR1"/>
    <property type="match status" value="1"/>
</dbReference>
<gene>
    <name evidence="10" type="ORF">AMSG_02623</name>
</gene>
<dbReference type="EMBL" id="GL349447">
    <property type="protein sequence ID" value="KNC47598.1"/>
    <property type="molecule type" value="Genomic_DNA"/>
</dbReference>
<feature type="compositionally biased region" description="Pro residues" evidence="6">
    <location>
        <begin position="397"/>
        <end position="424"/>
    </location>
</feature>
<keyword evidence="8" id="KW-0732">Signal</keyword>
<dbReference type="GO" id="GO:0005524">
    <property type="term" value="F:ATP binding"/>
    <property type="evidence" value="ECO:0007669"/>
    <property type="project" value="UniProtKB-UniRule"/>
</dbReference>
<evidence type="ECO:0000256" key="1">
    <source>
        <dbReference type="ARBA" id="ARBA00022614"/>
    </source>
</evidence>
<feature type="region of interest" description="Disordered" evidence="6">
    <location>
        <begin position="397"/>
        <end position="432"/>
    </location>
</feature>
<dbReference type="Gene3D" id="3.80.10.10">
    <property type="entry name" value="Ribonuclease Inhibitor"/>
    <property type="match status" value="1"/>
</dbReference>
<dbReference type="Gene3D" id="1.10.510.10">
    <property type="entry name" value="Transferase(Phosphotransferase) domain 1"/>
    <property type="match status" value="1"/>
</dbReference>
<dbReference type="PROSITE" id="PS50011">
    <property type="entry name" value="PROTEIN_KINASE_DOM"/>
    <property type="match status" value="1"/>
</dbReference>
<dbReference type="SUPFAM" id="SSF52058">
    <property type="entry name" value="L domain-like"/>
    <property type="match status" value="1"/>
</dbReference>
<evidence type="ECO:0000256" key="4">
    <source>
        <dbReference type="ARBA" id="ARBA00022840"/>
    </source>
</evidence>
<keyword evidence="10" id="KW-0418">Kinase</keyword>
<evidence type="ECO:0000256" key="2">
    <source>
        <dbReference type="ARBA" id="ARBA00022737"/>
    </source>
</evidence>
<dbReference type="PANTHER" id="PTHR48056">
    <property type="entry name" value="LRR RECEPTOR-LIKE SERINE/THREONINE-PROTEIN KINASE-RELATED"/>
    <property type="match status" value="1"/>
</dbReference>
<feature type="signal peptide" evidence="8">
    <location>
        <begin position="1"/>
        <end position="18"/>
    </location>
</feature>
<dbReference type="PROSITE" id="PS00107">
    <property type="entry name" value="PROTEIN_KINASE_ATP"/>
    <property type="match status" value="1"/>
</dbReference>
<dbReference type="InterPro" id="IPR032675">
    <property type="entry name" value="LRR_dom_sf"/>
</dbReference>
<dbReference type="GO" id="GO:0004674">
    <property type="term" value="F:protein serine/threonine kinase activity"/>
    <property type="evidence" value="ECO:0007669"/>
    <property type="project" value="UniProtKB-KW"/>
</dbReference>
<dbReference type="InterPro" id="IPR017441">
    <property type="entry name" value="Protein_kinase_ATP_BS"/>
</dbReference>
<dbReference type="InterPro" id="IPR011009">
    <property type="entry name" value="Kinase-like_dom_sf"/>
</dbReference>
<keyword evidence="4 5" id="KW-0067">ATP-binding</keyword>
<evidence type="ECO:0000313" key="11">
    <source>
        <dbReference type="Proteomes" id="UP000054408"/>
    </source>
</evidence>
<keyword evidence="2" id="KW-0677">Repeat</keyword>
<dbReference type="OrthoDB" id="4062651at2759"/>
<dbReference type="SUPFAM" id="SSF56112">
    <property type="entry name" value="Protein kinase-like (PK-like)"/>
    <property type="match status" value="1"/>
</dbReference>
<dbReference type="GO" id="GO:0033612">
    <property type="term" value="F:receptor serine/threonine kinase binding"/>
    <property type="evidence" value="ECO:0007669"/>
    <property type="project" value="TreeGrafter"/>
</dbReference>
<feature type="region of interest" description="Disordered" evidence="6">
    <location>
        <begin position="25"/>
        <end position="54"/>
    </location>
</feature>
<dbReference type="Pfam" id="PF00069">
    <property type="entry name" value="Pkinase"/>
    <property type="match status" value="1"/>
</dbReference>
<feature type="binding site" evidence="5">
    <location>
        <position position="544"/>
    </location>
    <ligand>
        <name>ATP</name>
        <dbReference type="ChEBI" id="CHEBI:30616"/>
    </ligand>
</feature>
<dbReference type="GeneID" id="25562286"/>
<sequence>RGTLGLVVVAVVVMLVEAGTGEATRVTRPGVSDGSMREGLGGGAGGSGTQQEHSDPSMLAYKVLSQLFLDTGGPSWTSSTNWLANLFVCSWEGVHCTSGFETVVGLDLSNNNLVGRIPAYLFNITTLSSIDFSTNVLRGTFPDISGTALTTVAISNNQFDSIDNVFLAPALNELHANYALAPRVGPLRHVPRNPVQGGSSTVAYLSLRGNMITTGFDQAFLNSVPSLEFLDLSFNELATRIDNLTLPQFLDFLDLKSNSLVGGLPSNLPFGQFYLANNSLTGMISYGDAQTLDLSFNNFDGALSEDVPDTLVTFSADHNLLTGQIPNGLACSDTIRYCDLGGQEGPEPLKCPSKCIRNHCQVYQCSSCGLSACSSSDECQEAGGPCNLCINHKCQAPPPPPSPPAPPPPPAPIPPPSPPSPPPSAHSRSPSGLSKGKTVAVVLVVVLVVVCVAGFVVLQRVLKPGGRARGSRSGGETSTLLPKPSVLQQYTSNLNASYTIDEVDPAVSSLFIPLADISLGPELGRGTYGSVYFATWNGRPCAVKDMRLNGEDVQVALHEIGVMAQLQHPNIVELYGFSRGDVSVYIVMELVEGGSLREFVSYAAQHLDLVMATKIAILQEVVAGLEFMHSHGVLHRDIKSANILLQMEGDEVLAAKLADFGFAKVRADSGSLASIQTIRGTPVYMAPELLLQYYQGAAEACYSKAADIFSLSIVAYEMLTESILFRAKRFSAAMTASGRRPPFNDEFATRYPQLVELISHAWAANPVDRPSISEFAAALDLVAEQLPADDGPLLRRDDV</sequence>
<keyword evidence="10" id="KW-0723">Serine/threonine-protein kinase</keyword>
<protein>
    <submittedName>
        <fullName evidence="10">Serine/threonine protein kinase</fullName>
    </submittedName>
</protein>
<feature type="chain" id="PRO_5005537303" evidence="8">
    <location>
        <begin position="19"/>
        <end position="799"/>
    </location>
</feature>
<dbReference type="eggNOG" id="ENOG502QRJ8">
    <property type="taxonomic scope" value="Eukaryota"/>
</dbReference>
<dbReference type="STRING" id="461836.A0A0L0D8J0"/>
<dbReference type="PROSITE" id="PS00108">
    <property type="entry name" value="PROTEIN_KINASE_ST"/>
    <property type="match status" value="1"/>
</dbReference>
<feature type="domain" description="Protein kinase" evidence="9">
    <location>
        <begin position="517"/>
        <end position="782"/>
    </location>
</feature>
<keyword evidence="7" id="KW-1133">Transmembrane helix</keyword>
<keyword evidence="10" id="KW-0808">Transferase</keyword>
<proteinExistence type="predicted"/>
<name>A0A0L0D8J0_THETB</name>